<accession>A0A6J7G3Z0</accession>
<sequence length="61" mass="6691">MSDAPAMTVAKVRMIGTKRASRMVRLPLRSKKACDLCTYSALNSRLSGRLNTAGPSRRPIQ</sequence>
<protein>
    <submittedName>
        <fullName evidence="1">Unannotated protein</fullName>
    </submittedName>
</protein>
<gene>
    <name evidence="1" type="ORF">UFOPK3609_00387</name>
</gene>
<organism evidence="1">
    <name type="scientific">freshwater metagenome</name>
    <dbReference type="NCBI Taxonomy" id="449393"/>
    <lineage>
        <taxon>unclassified sequences</taxon>
        <taxon>metagenomes</taxon>
        <taxon>ecological metagenomes</taxon>
    </lineage>
</organism>
<dbReference type="EMBL" id="CAFBMQ010000034">
    <property type="protein sequence ID" value="CAB4903102.1"/>
    <property type="molecule type" value="Genomic_DNA"/>
</dbReference>
<name>A0A6J7G3Z0_9ZZZZ</name>
<dbReference type="AlphaFoldDB" id="A0A6J7G3Z0"/>
<reference evidence="1" key="1">
    <citation type="submission" date="2020-05" db="EMBL/GenBank/DDBJ databases">
        <authorList>
            <person name="Chiriac C."/>
            <person name="Salcher M."/>
            <person name="Ghai R."/>
            <person name="Kavagutti S V."/>
        </authorList>
    </citation>
    <scope>NUCLEOTIDE SEQUENCE</scope>
</reference>
<evidence type="ECO:0000313" key="1">
    <source>
        <dbReference type="EMBL" id="CAB4903102.1"/>
    </source>
</evidence>
<proteinExistence type="predicted"/>